<protein>
    <submittedName>
        <fullName evidence="1">Phage-related protein</fullName>
    </submittedName>
</protein>
<name>A0AAE3XHL4_9DEIO</name>
<dbReference type="Pfam" id="PF05973">
    <property type="entry name" value="Gp49"/>
    <property type="match status" value="1"/>
</dbReference>
<dbReference type="EMBL" id="JAVDQK010000042">
    <property type="protein sequence ID" value="MDR6221516.1"/>
    <property type="molecule type" value="Genomic_DNA"/>
</dbReference>
<sequence>MSFRLHLARLPDRLDTPRPLLIDDFLAMAHAGKQTCLRAVVEMCADLHENGMASRYIKHLGGPLYELKKRASDGGARVYFFRYGQDFVLVHAECKTQDQADQHLLYEALNVIEALEGHQPVLETRR</sequence>
<evidence type="ECO:0000313" key="1">
    <source>
        <dbReference type="EMBL" id="MDR6221516.1"/>
    </source>
</evidence>
<accession>A0AAE3XHL4</accession>
<dbReference type="Proteomes" id="UP001185331">
    <property type="component" value="Unassembled WGS sequence"/>
</dbReference>
<comment type="caution">
    <text evidence="1">The sequence shown here is derived from an EMBL/GenBank/DDBJ whole genome shotgun (WGS) entry which is preliminary data.</text>
</comment>
<gene>
    <name evidence="1" type="ORF">J2Y00_005153</name>
</gene>
<dbReference type="AlphaFoldDB" id="A0AAE3XHL4"/>
<organism evidence="1 2">
    <name type="scientific">Deinococcus soli</name>
    <name type="common">ex Cha et al. 2016</name>
    <dbReference type="NCBI Taxonomy" id="1309411"/>
    <lineage>
        <taxon>Bacteria</taxon>
        <taxon>Thermotogati</taxon>
        <taxon>Deinococcota</taxon>
        <taxon>Deinococci</taxon>
        <taxon>Deinococcales</taxon>
        <taxon>Deinococcaceae</taxon>
        <taxon>Deinococcus</taxon>
    </lineage>
</organism>
<reference evidence="1" key="1">
    <citation type="submission" date="2023-07" db="EMBL/GenBank/DDBJ databases">
        <title>Sorghum-associated microbial communities from plants grown in Nebraska, USA.</title>
        <authorList>
            <person name="Schachtman D."/>
        </authorList>
    </citation>
    <scope>NUCLEOTIDE SEQUENCE</scope>
    <source>
        <strain evidence="1">BE330</strain>
    </source>
</reference>
<evidence type="ECO:0000313" key="2">
    <source>
        <dbReference type="Proteomes" id="UP001185331"/>
    </source>
</evidence>
<dbReference type="RefSeq" id="WP_309859623.1">
    <property type="nucleotide sequence ID" value="NZ_JAVDQJ010000041.1"/>
</dbReference>
<proteinExistence type="predicted"/>
<dbReference type="InterPro" id="IPR009241">
    <property type="entry name" value="HigB-like"/>
</dbReference>